<name>A0A803MY46_CHEQI</name>
<sequence>MGYWFVMCCEAIKSGHKMGEISLGGMIIRIDKKLNDERFVPSCTQIGADKDLFIDIQQMRRSGFLKGTSDANNFHALIVDHEHHCILPYPSRTSLEQNARNVWKIPRDNSVLPAPLGDARNMVVELTWFGLLYHVLMLGYLLDCDDDVSR</sequence>
<dbReference type="Proteomes" id="UP000596660">
    <property type="component" value="Unplaced"/>
</dbReference>
<keyword evidence="2" id="KW-1185">Reference proteome</keyword>
<dbReference type="Gramene" id="AUR62037126-RA">
    <property type="protein sequence ID" value="AUR62037126-RA:cds"/>
    <property type="gene ID" value="AUR62037126"/>
</dbReference>
<reference evidence="1" key="1">
    <citation type="journal article" date="2017" name="Nature">
        <title>The genome of Chenopodium quinoa.</title>
        <authorList>
            <person name="Jarvis D.E."/>
            <person name="Ho Y.S."/>
            <person name="Lightfoot D.J."/>
            <person name="Schmoeckel S.M."/>
            <person name="Li B."/>
            <person name="Borm T.J.A."/>
            <person name="Ohyanagi H."/>
            <person name="Mineta K."/>
            <person name="Michell C.T."/>
            <person name="Saber N."/>
            <person name="Kharbatia N.M."/>
            <person name="Rupper R.R."/>
            <person name="Sharp A.R."/>
            <person name="Dally N."/>
            <person name="Boughton B.A."/>
            <person name="Woo Y.H."/>
            <person name="Gao G."/>
            <person name="Schijlen E.G.W.M."/>
            <person name="Guo X."/>
            <person name="Momin A.A."/>
            <person name="Negrao S."/>
            <person name="Al-Babili S."/>
            <person name="Gehring C."/>
            <person name="Roessner U."/>
            <person name="Jung C."/>
            <person name="Murphy K."/>
            <person name="Arold S.T."/>
            <person name="Gojobori T."/>
            <person name="van der Linden C.G."/>
            <person name="van Loo E.N."/>
            <person name="Jellen E.N."/>
            <person name="Maughan P.J."/>
            <person name="Tester M."/>
        </authorList>
    </citation>
    <scope>NUCLEOTIDE SEQUENCE [LARGE SCALE GENOMIC DNA]</scope>
    <source>
        <strain evidence="1">cv. PI 614886</strain>
    </source>
</reference>
<organism evidence="1 2">
    <name type="scientific">Chenopodium quinoa</name>
    <name type="common">Quinoa</name>
    <dbReference type="NCBI Taxonomy" id="63459"/>
    <lineage>
        <taxon>Eukaryota</taxon>
        <taxon>Viridiplantae</taxon>
        <taxon>Streptophyta</taxon>
        <taxon>Embryophyta</taxon>
        <taxon>Tracheophyta</taxon>
        <taxon>Spermatophyta</taxon>
        <taxon>Magnoliopsida</taxon>
        <taxon>eudicotyledons</taxon>
        <taxon>Gunneridae</taxon>
        <taxon>Pentapetalae</taxon>
        <taxon>Caryophyllales</taxon>
        <taxon>Chenopodiaceae</taxon>
        <taxon>Chenopodioideae</taxon>
        <taxon>Atripliceae</taxon>
        <taxon>Chenopodium</taxon>
    </lineage>
</organism>
<evidence type="ECO:0000313" key="1">
    <source>
        <dbReference type="EnsemblPlants" id="AUR62037126-RA:cds"/>
    </source>
</evidence>
<accession>A0A803MY46</accession>
<protein>
    <submittedName>
        <fullName evidence="1">Uncharacterized protein</fullName>
    </submittedName>
</protein>
<proteinExistence type="predicted"/>
<dbReference type="AlphaFoldDB" id="A0A803MY46"/>
<evidence type="ECO:0000313" key="2">
    <source>
        <dbReference type="Proteomes" id="UP000596660"/>
    </source>
</evidence>
<dbReference type="EnsemblPlants" id="AUR62037126-RA">
    <property type="protein sequence ID" value="AUR62037126-RA:cds"/>
    <property type="gene ID" value="AUR62037126"/>
</dbReference>
<reference evidence="1" key="2">
    <citation type="submission" date="2021-03" db="UniProtKB">
        <authorList>
            <consortium name="EnsemblPlants"/>
        </authorList>
    </citation>
    <scope>IDENTIFICATION</scope>
</reference>